<feature type="transmembrane region" description="Helical" evidence="6">
    <location>
        <begin position="190"/>
        <end position="211"/>
    </location>
</feature>
<gene>
    <name evidence="7" type="ORF">QWZ10_12625</name>
</gene>
<evidence type="ECO:0000313" key="7">
    <source>
        <dbReference type="EMBL" id="MDN3712387.1"/>
    </source>
</evidence>
<feature type="transmembrane region" description="Helical" evidence="6">
    <location>
        <begin position="59"/>
        <end position="77"/>
    </location>
</feature>
<proteinExistence type="inferred from homology"/>
<dbReference type="PANTHER" id="PTHR11101">
    <property type="entry name" value="PHOSPHATE TRANSPORTER"/>
    <property type="match status" value="1"/>
</dbReference>
<evidence type="ECO:0000256" key="3">
    <source>
        <dbReference type="ARBA" id="ARBA00022692"/>
    </source>
</evidence>
<keyword evidence="3 6" id="KW-0812">Transmembrane</keyword>
<evidence type="ECO:0000256" key="1">
    <source>
        <dbReference type="ARBA" id="ARBA00004141"/>
    </source>
</evidence>
<evidence type="ECO:0000256" key="4">
    <source>
        <dbReference type="ARBA" id="ARBA00022989"/>
    </source>
</evidence>
<keyword evidence="2 6" id="KW-0813">Transport</keyword>
<feature type="transmembrane region" description="Helical" evidence="6">
    <location>
        <begin position="254"/>
        <end position="274"/>
    </location>
</feature>
<feature type="transmembrane region" description="Helical" evidence="6">
    <location>
        <begin position="35"/>
        <end position="53"/>
    </location>
</feature>
<evidence type="ECO:0000256" key="5">
    <source>
        <dbReference type="ARBA" id="ARBA00023136"/>
    </source>
</evidence>
<organism evidence="7 8">
    <name type="scientific">Paracoccus cavernae</name>
    <dbReference type="NCBI Taxonomy" id="1571207"/>
    <lineage>
        <taxon>Bacteria</taxon>
        <taxon>Pseudomonadati</taxon>
        <taxon>Pseudomonadota</taxon>
        <taxon>Alphaproteobacteria</taxon>
        <taxon>Rhodobacterales</taxon>
        <taxon>Paracoccaceae</taxon>
        <taxon>Paracoccus</taxon>
    </lineage>
</organism>
<dbReference type="PANTHER" id="PTHR11101:SF80">
    <property type="entry name" value="PHOSPHATE TRANSPORTER"/>
    <property type="match status" value="1"/>
</dbReference>
<keyword evidence="6" id="KW-0592">Phosphate transport</keyword>
<sequence>MANSNNDFRILDKDLSRVSNAESASVQLGQSMIRLGIAVLFIALAALISFGAFGGHPGLGIIVAGVAVSAYLALSIGANDVSNSLGPAVGAGAIGMTSGLVLVGVMQVAGAVFAGGEVTNRLGDGIVIPMIHGETSGRMMLAALLAAATWISLATWASAPVSTTHSIVGAIAGAGITLYGWQAVNWPSMAMIATGWVLSPLLSGLIAALLLAFFRKRIYEQQDRQKAARRWLPWLIGMLGVLFTLNLFKLALGFAALPSMLAALGVGALGWWYAGTAIDRQFAREQSPRAAMKAIFALPLVISALAMGFAHGSNDAANVIAPLSAVLLASDGPVDSIAAWSPLLAGLGIAGGAMLFGRRLVHMVGSRITRLNASRAFCVSVATAATVIGASSIGLPVSTTHVAVGGVFGVGFYREWEDRRAQRDRAPSPTRNTSAAISCAARICARSSAPGWSRCPPRRYWLRVVRG</sequence>
<dbReference type="EMBL" id="JAUFRC010000001">
    <property type="protein sequence ID" value="MDN3712387.1"/>
    <property type="molecule type" value="Genomic_DNA"/>
</dbReference>
<dbReference type="RefSeq" id="WP_377786946.1">
    <property type="nucleotide sequence ID" value="NZ_JBHUOC010000001.1"/>
</dbReference>
<reference evidence="8" key="1">
    <citation type="journal article" date="2019" name="Int. J. Syst. Evol. Microbiol.">
        <title>The Global Catalogue of Microorganisms (GCM) 10K type strain sequencing project: providing services to taxonomists for standard genome sequencing and annotation.</title>
        <authorList>
            <consortium name="The Broad Institute Genomics Platform"/>
            <consortium name="The Broad Institute Genome Sequencing Center for Infectious Disease"/>
            <person name="Wu L."/>
            <person name="Ma J."/>
        </authorList>
    </citation>
    <scope>NUCLEOTIDE SEQUENCE [LARGE SCALE GENOMIC DNA]</scope>
    <source>
        <strain evidence="8">CECT 8482</strain>
    </source>
</reference>
<feature type="transmembrane region" description="Helical" evidence="6">
    <location>
        <begin position="376"/>
        <end position="393"/>
    </location>
</feature>
<evidence type="ECO:0000256" key="6">
    <source>
        <dbReference type="RuleBase" id="RU363058"/>
    </source>
</evidence>
<protein>
    <recommendedName>
        <fullName evidence="6">Phosphate transporter</fullName>
    </recommendedName>
</protein>
<keyword evidence="5 6" id="KW-0472">Membrane</keyword>
<comment type="subcellular location">
    <subcellularLocation>
        <location evidence="1 6">Membrane</location>
        <topology evidence="1 6">Multi-pass membrane protein</topology>
    </subcellularLocation>
</comment>
<dbReference type="Pfam" id="PF01384">
    <property type="entry name" value="PHO4"/>
    <property type="match status" value="1"/>
</dbReference>
<feature type="transmembrane region" description="Helical" evidence="6">
    <location>
        <begin position="89"/>
        <end position="114"/>
    </location>
</feature>
<keyword evidence="4 6" id="KW-1133">Transmembrane helix</keyword>
<keyword evidence="8" id="KW-1185">Reference proteome</keyword>
<feature type="transmembrane region" description="Helical" evidence="6">
    <location>
        <begin position="294"/>
        <end position="312"/>
    </location>
</feature>
<name>A0ABT8DAB7_9RHOB</name>
<accession>A0ABT8DAB7</accession>
<feature type="transmembrane region" description="Helical" evidence="6">
    <location>
        <begin position="231"/>
        <end position="248"/>
    </location>
</feature>
<evidence type="ECO:0000256" key="2">
    <source>
        <dbReference type="ARBA" id="ARBA00022448"/>
    </source>
</evidence>
<dbReference type="Proteomes" id="UP001243846">
    <property type="component" value="Unassembled WGS sequence"/>
</dbReference>
<feature type="transmembrane region" description="Helical" evidence="6">
    <location>
        <begin position="166"/>
        <end position="184"/>
    </location>
</feature>
<feature type="transmembrane region" description="Helical" evidence="6">
    <location>
        <begin position="337"/>
        <end position="356"/>
    </location>
</feature>
<feature type="transmembrane region" description="Helical" evidence="6">
    <location>
        <begin position="399"/>
        <end position="416"/>
    </location>
</feature>
<comment type="similarity">
    <text evidence="6">Belongs to the inorganic phosphate transporter (PiT) (TC 2.A.20) family.</text>
</comment>
<comment type="caution">
    <text evidence="7">The sequence shown here is derived from an EMBL/GenBank/DDBJ whole genome shotgun (WGS) entry which is preliminary data.</text>
</comment>
<evidence type="ECO:0000313" key="8">
    <source>
        <dbReference type="Proteomes" id="UP001243846"/>
    </source>
</evidence>
<dbReference type="InterPro" id="IPR001204">
    <property type="entry name" value="Phos_transporter"/>
</dbReference>
<feature type="transmembrane region" description="Helical" evidence="6">
    <location>
        <begin position="139"/>
        <end position="159"/>
    </location>
</feature>